<dbReference type="RefSeq" id="WP_072705984.1">
    <property type="nucleotide sequence ID" value="NZ_FMJB01000046.1"/>
</dbReference>
<organism evidence="1 2">
    <name type="scientific">Donghicola eburneus</name>
    <dbReference type="NCBI Taxonomy" id="393278"/>
    <lineage>
        <taxon>Bacteria</taxon>
        <taxon>Pseudomonadati</taxon>
        <taxon>Pseudomonadota</taxon>
        <taxon>Alphaproteobacteria</taxon>
        <taxon>Rhodobacterales</taxon>
        <taxon>Roseobacteraceae</taxon>
        <taxon>Donghicola</taxon>
    </lineage>
</organism>
<dbReference type="EMBL" id="FMJB01000046">
    <property type="protein sequence ID" value="SCM67340.1"/>
    <property type="molecule type" value="Genomic_DNA"/>
</dbReference>
<gene>
    <name evidence="1" type="ORF">KARMA_1538</name>
</gene>
<name>A0A1M4MXQ3_9RHOB</name>
<proteinExistence type="predicted"/>
<evidence type="ECO:0000313" key="2">
    <source>
        <dbReference type="Proteomes" id="UP000184085"/>
    </source>
</evidence>
<sequence>MSETVLILGASGKIGRQAAAAFGAAGWTVRLYERRAGDMVRQAEGAQVIVNGLNPPNYHNWAKLVPQITAQVLDAARSSGATVIVPGNVYVFGDTPGLWSETTPHRPVSRKGRIREEMEQAYAASGVQTILLRAGDFISGTAGDTDLMSHVHLRGLGRGVVTSLGPPDTLHAYAYLPDWARCAVGLAEKRSTLPVWTDVSLGEANFTVTELADTLSEALGRPLRIKEFGWWQMRLAAPVWELARELLEMRYLWATPHGLDQSKLEALLPDFRNTDLATVMCSGLGPAKRPRPTATRPT</sequence>
<evidence type="ECO:0000313" key="1">
    <source>
        <dbReference type="EMBL" id="SCM67340.1"/>
    </source>
</evidence>
<dbReference type="AlphaFoldDB" id="A0A1M4MXQ3"/>
<reference evidence="2" key="1">
    <citation type="submission" date="2016-09" db="EMBL/GenBank/DDBJ databases">
        <authorList>
            <person name="Wibberg D."/>
        </authorList>
    </citation>
    <scope>NUCLEOTIDE SEQUENCE [LARGE SCALE GENOMIC DNA]</scope>
</reference>
<keyword evidence="2" id="KW-1185">Reference proteome</keyword>
<dbReference type="Proteomes" id="UP000184085">
    <property type="component" value="Unassembled WGS sequence"/>
</dbReference>
<dbReference type="InterPro" id="IPR036291">
    <property type="entry name" value="NAD(P)-bd_dom_sf"/>
</dbReference>
<protein>
    <submittedName>
        <fullName evidence="1">Putative epimerase</fullName>
    </submittedName>
</protein>
<dbReference type="SUPFAM" id="SSF51735">
    <property type="entry name" value="NAD(P)-binding Rossmann-fold domains"/>
    <property type="match status" value="1"/>
</dbReference>
<accession>A0A1M4MXQ3</accession>
<dbReference type="Gene3D" id="3.40.50.720">
    <property type="entry name" value="NAD(P)-binding Rossmann-like Domain"/>
    <property type="match status" value="1"/>
</dbReference>